<organism evidence="3 6">
    <name type="scientific">Didymodactylos carnosus</name>
    <dbReference type="NCBI Taxonomy" id="1234261"/>
    <lineage>
        <taxon>Eukaryota</taxon>
        <taxon>Metazoa</taxon>
        <taxon>Spiralia</taxon>
        <taxon>Gnathifera</taxon>
        <taxon>Rotifera</taxon>
        <taxon>Eurotatoria</taxon>
        <taxon>Bdelloidea</taxon>
        <taxon>Philodinida</taxon>
        <taxon>Philodinidae</taxon>
        <taxon>Didymodactylos</taxon>
    </lineage>
</organism>
<evidence type="ECO:0000313" key="4">
    <source>
        <dbReference type="EMBL" id="CAF4453253.1"/>
    </source>
</evidence>
<feature type="non-terminal residue" evidence="3">
    <location>
        <position position="1"/>
    </location>
</feature>
<dbReference type="InterPro" id="IPR004875">
    <property type="entry name" value="DDE_SF_endonuclease_dom"/>
</dbReference>
<evidence type="ECO:0000313" key="6">
    <source>
        <dbReference type="Proteomes" id="UP000663829"/>
    </source>
</evidence>
<sequence>QQFAMLIKACQDWNYMLDQRAIIETARTYVEILGLTSKFGIEGVSRHVCHIFQNFYLGVRLYDSDCPITTMTGTRYNMTESGWIDERVFFDWLDRLFIPHMAQCTKPILLIIDGHYSHLSSRIAKLAKANQIHLLCLPPHATTALHPLDVAVFLYYLKSRNWLIEYRAVSEFICAKYFLQYPMKYCRK</sequence>
<reference evidence="3" key="1">
    <citation type="submission" date="2021-02" db="EMBL/GenBank/DDBJ databases">
        <authorList>
            <person name="Nowell W R."/>
        </authorList>
    </citation>
    <scope>NUCLEOTIDE SEQUENCE</scope>
</reference>
<dbReference type="Proteomes" id="UP000663829">
    <property type="component" value="Unassembled WGS sequence"/>
</dbReference>
<dbReference type="EMBL" id="CAJNOK010058167">
    <property type="protein sequence ID" value="CAF1628470.1"/>
    <property type="molecule type" value="Genomic_DNA"/>
</dbReference>
<comment type="caution">
    <text evidence="3">The sequence shown here is derived from an EMBL/GenBank/DDBJ whole genome shotgun (WGS) entry which is preliminary data.</text>
</comment>
<dbReference type="EMBL" id="CAJNOQ010045300">
    <property type="protein sequence ID" value="CAF1635840.1"/>
    <property type="molecule type" value="Genomic_DNA"/>
</dbReference>
<evidence type="ECO:0000313" key="3">
    <source>
        <dbReference type="EMBL" id="CAF1635840.1"/>
    </source>
</evidence>
<dbReference type="Proteomes" id="UP000681722">
    <property type="component" value="Unassembled WGS sequence"/>
</dbReference>
<evidence type="ECO:0000313" key="2">
    <source>
        <dbReference type="EMBL" id="CAF1628470.1"/>
    </source>
</evidence>
<proteinExistence type="predicted"/>
<evidence type="ECO:0000313" key="5">
    <source>
        <dbReference type="EMBL" id="CAF4540949.1"/>
    </source>
</evidence>
<dbReference type="Proteomes" id="UP000682733">
    <property type="component" value="Unassembled WGS sequence"/>
</dbReference>
<dbReference type="OrthoDB" id="8191755at2759"/>
<dbReference type="EMBL" id="CAJOBA010083646">
    <property type="protein sequence ID" value="CAF4453253.1"/>
    <property type="molecule type" value="Genomic_DNA"/>
</dbReference>
<dbReference type="Proteomes" id="UP000677228">
    <property type="component" value="Unassembled WGS sequence"/>
</dbReference>
<dbReference type="GO" id="GO:0003676">
    <property type="term" value="F:nucleic acid binding"/>
    <property type="evidence" value="ECO:0007669"/>
    <property type="project" value="InterPro"/>
</dbReference>
<dbReference type="Pfam" id="PF03184">
    <property type="entry name" value="DDE_1"/>
    <property type="match status" value="1"/>
</dbReference>
<dbReference type="AlphaFoldDB" id="A0A816DQ48"/>
<name>A0A816DQ48_9BILA</name>
<evidence type="ECO:0000259" key="1">
    <source>
        <dbReference type="Pfam" id="PF03184"/>
    </source>
</evidence>
<accession>A0A816DQ48</accession>
<dbReference type="EMBL" id="CAJOBC010113581">
    <property type="protein sequence ID" value="CAF4540949.1"/>
    <property type="molecule type" value="Genomic_DNA"/>
</dbReference>
<feature type="domain" description="DDE-1" evidence="1">
    <location>
        <begin position="72"/>
        <end position="153"/>
    </location>
</feature>
<gene>
    <name evidence="3" type="ORF">GPM918_LOCUS44645</name>
    <name evidence="2" type="ORF">OVA965_LOCUS43590</name>
    <name evidence="5" type="ORF">SRO942_LOCUS46587</name>
    <name evidence="4" type="ORF">TMI583_LOCUS45918</name>
</gene>
<keyword evidence="6" id="KW-1185">Reference proteome</keyword>
<protein>
    <recommendedName>
        <fullName evidence="1">DDE-1 domain-containing protein</fullName>
    </recommendedName>
</protein>